<dbReference type="Proteomes" id="UP000565441">
    <property type="component" value="Unassembled WGS sequence"/>
</dbReference>
<dbReference type="GO" id="GO:0003677">
    <property type="term" value="F:DNA binding"/>
    <property type="evidence" value="ECO:0007669"/>
    <property type="project" value="InterPro"/>
</dbReference>
<evidence type="ECO:0000256" key="2">
    <source>
        <dbReference type="ARBA" id="ARBA00009430"/>
    </source>
</evidence>
<protein>
    <submittedName>
        <fullName evidence="7">Uncharacterized protein</fullName>
    </submittedName>
</protein>
<comment type="subcellular location">
    <subcellularLocation>
        <location evidence="1">Nucleus</location>
        <location evidence="1">Nucleolus</location>
    </subcellularLocation>
</comment>
<dbReference type="OrthoDB" id="532500at2759"/>
<accession>A0A8H5H3G3</accession>
<dbReference type="EMBL" id="JAACJP010000030">
    <property type="protein sequence ID" value="KAF5376047.1"/>
    <property type="molecule type" value="Genomic_DNA"/>
</dbReference>
<evidence type="ECO:0000256" key="1">
    <source>
        <dbReference type="ARBA" id="ARBA00004604"/>
    </source>
</evidence>
<dbReference type="PANTHER" id="PTHR14440">
    <property type="entry name" value="DNA-DIRECTED RNA POLYMERASE I SUBUNIT RPA49"/>
    <property type="match status" value="1"/>
</dbReference>
<dbReference type="GO" id="GO:0000428">
    <property type="term" value="C:DNA-directed RNA polymerase complex"/>
    <property type="evidence" value="ECO:0007669"/>
    <property type="project" value="UniProtKB-KW"/>
</dbReference>
<keyword evidence="3" id="KW-0240">DNA-directed RNA polymerase</keyword>
<gene>
    <name evidence="7" type="ORF">D9615_007665</name>
</gene>
<keyword evidence="8" id="KW-1185">Reference proteome</keyword>
<evidence type="ECO:0000256" key="4">
    <source>
        <dbReference type="ARBA" id="ARBA00023163"/>
    </source>
</evidence>
<reference evidence="7 8" key="1">
    <citation type="journal article" date="2020" name="ISME J.">
        <title>Uncovering the hidden diversity of litter-decomposition mechanisms in mushroom-forming fungi.</title>
        <authorList>
            <person name="Floudas D."/>
            <person name="Bentzer J."/>
            <person name="Ahren D."/>
            <person name="Johansson T."/>
            <person name="Persson P."/>
            <person name="Tunlid A."/>
        </authorList>
    </citation>
    <scope>NUCLEOTIDE SEQUENCE [LARGE SCALE GENOMIC DNA]</scope>
    <source>
        <strain evidence="7 8">CBS 661.87</strain>
    </source>
</reference>
<keyword evidence="4" id="KW-0804">Transcription</keyword>
<name>A0A8H5H3G3_9AGAR</name>
<organism evidence="7 8">
    <name type="scientific">Tricholomella constricta</name>
    <dbReference type="NCBI Taxonomy" id="117010"/>
    <lineage>
        <taxon>Eukaryota</taxon>
        <taxon>Fungi</taxon>
        <taxon>Dikarya</taxon>
        <taxon>Basidiomycota</taxon>
        <taxon>Agaricomycotina</taxon>
        <taxon>Agaricomycetes</taxon>
        <taxon>Agaricomycetidae</taxon>
        <taxon>Agaricales</taxon>
        <taxon>Tricholomatineae</taxon>
        <taxon>Lyophyllaceae</taxon>
        <taxon>Tricholomella</taxon>
    </lineage>
</organism>
<dbReference type="Pfam" id="PF06870">
    <property type="entry name" value="RNA_pol_I_A49"/>
    <property type="match status" value="1"/>
</dbReference>
<evidence type="ECO:0000313" key="8">
    <source>
        <dbReference type="Proteomes" id="UP000565441"/>
    </source>
</evidence>
<comment type="caution">
    <text evidence="7">The sequence shown here is derived from an EMBL/GenBank/DDBJ whole genome shotgun (WGS) entry which is preliminary data.</text>
</comment>
<dbReference type="InterPro" id="IPR009668">
    <property type="entry name" value="RNA_pol-assoc_fac_A49-like"/>
</dbReference>
<proteinExistence type="inferred from homology"/>
<sequence length="440" mass="48657">MSTAKSASKKRKRDSISSDSLVLKLSTPTPGPVGPLLVSYPALQPPPSTAFQCYAKKKAKHEGNQTQKDEQINEQDMLVVGETEDVEFISNEAESRLVANSGCRYLVAIHNRRTGALSVLPTPKSPYILTRIVKTLKSIPASAAPTQQEYRAARTILGETFGTKKAKANIRAQERNRVDVTAMQGVMDHLQQGIDKGAAGLMTTEEAKEEVDKNRLIPPFDATAVEPEDIYPLHGIIPEVEWKALSVSAFDQVAHNREKMALLPFRWSQWLFKHISTKQAESDSPKRRKKILKIVLYVSTMLAFRRSTEHGKGVTRDELSEKLPGVPGVVLDGLLARFTETSRGSTRHILTSTMQTKLLTYIFALCLKADNFATDTHSIAIDLSKSPAEVNGLFKSLGCKITLLGERERTRLGLSDSAATTKMAVLNAPVEFPKPRLRRK</sequence>
<evidence type="ECO:0000256" key="6">
    <source>
        <dbReference type="SAM" id="MobiDB-lite"/>
    </source>
</evidence>
<comment type="similarity">
    <text evidence="2">Belongs to the eukaryotic RPA49/POLR1E RNA polymerase subunit family.</text>
</comment>
<evidence type="ECO:0000256" key="5">
    <source>
        <dbReference type="ARBA" id="ARBA00023242"/>
    </source>
</evidence>
<evidence type="ECO:0000313" key="7">
    <source>
        <dbReference type="EMBL" id="KAF5376047.1"/>
    </source>
</evidence>
<evidence type="ECO:0000256" key="3">
    <source>
        <dbReference type="ARBA" id="ARBA00022478"/>
    </source>
</evidence>
<dbReference type="GO" id="GO:0005730">
    <property type="term" value="C:nucleolus"/>
    <property type="evidence" value="ECO:0007669"/>
    <property type="project" value="UniProtKB-SubCell"/>
</dbReference>
<keyword evidence="5" id="KW-0539">Nucleus</keyword>
<dbReference type="AlphaFoldDB" id="A0A8H5H3G3"/>
<dbReference type="GO" id="GO:0006351">
    <property type="term" value="P:DNA-templated transcription"/>
    <property type="evidence" value="ECO:0007669"/>
    <property type="project" value="InterPro"/>
</dbReference>
<feature type="region of interest" description="Disordered" evidence="6">
    <location>
        <begin position="1"/>
        <end position="32"/>
    </location>
</feature>